<name>A0A1U9K6D6_9BACL</name>
<dbReference type="InterPro" id="IPR021297">
    <property type="entry name" value="YlqD"/>
</dbReference>
<feature type="coiled-coil region" evidence="1">
    <location>
        <begin position="15"/>
        <end position="78"/>
    </location>
</feature>
<dbReference type="OrthoDB" id="2375961at2"/>
<organism evidence="2 3">
    <name type="scientific">Novibacillus thermophilus</name>
    <dbReference type="NCBI Taxonomy" id="1471761"/>
    <lineage>
        <taxon>Bacteria</taxon>
        <taxon>Bacillati</taxon>
        <taxon>Bacillota</taxon>
        <taxon>Bacilli</taxon>
        <taxon>Bacillales</taxon>
        <taxon>Thermoactinomycetaceae</taxon>
        <taxon>Novibacillus</taxon>
    </lineage>
</organism>
<evidence type="ECO:0000256" key="1">
    <source>
        <dbReference type="SAM" id="Coils"/>
    </source>
</evidence>
<evidence type="ECO:0000313" key="3">
    <source>
        <dbReference type="Proteomes" id="UP000188603"/>
    </source>
</evidence>
<evidence type="ECO:0000313" key="2">
    <source>
        <dbReference type="EMBL" id="AQS55588.1"/>
    </source>
</evidence>
<protein>
    <recommendedName>
        <fullName evidence="4">16S rRNA processing protein RimM</fullName>
    </recommendedName>
</protein>
<dbReference type="KEGG" id="ntr:B0W44_07115"/>
<evidence type="ECO:0008006" key="4">
    <source>
        <dbReference type="Google" id="ProtNLM"/>
    </source>
</evidence>
<dbReference type="EMBL" id="CP019699">
    <property type="protein sequence ID" value="AQS55588.1"/>
    <property type="molecule type" value="Genomic_DNA"/>
</dbReference>
<dbReference type="Gene3D" id="6.10.140.1110">
    <property type="match status" value="1"/>
</dbReference>
<dbReference type="AlphaFoldDB" id="A0A1U9K6D6"/>
<gene>
    <name evidence="2" type="ORF">B0W44_07115</name>
</gene>
<keyword evidence="1" id="KW-0175">Coiled coil</keyword>
<dbReference type="RefSeq" id="WP_077719454.1">
    <property type="nucleotide sequence ID" value="NZ_CP019699.1"/>
</dbReference>
<dbReference type="Pfam" id="PF11068">
    <property type="entry name" value="YlqD"/>
    <property type="match status" value="1"/>
</dbReference>
<dbReference type="STRING" id="1471761.B0W44_07115"/>
<reference evidence="2 3" key="1">
    <citation type="journal article" date="2015" name="Int. J. Syst. Evol. Microbiol.">
        <title>Novibacillus thermophilus gen. nov., sp. nov., a Gram-staining-negative and moderately thermophilic member of the family Thermoactinomycetaceae.</title>
        <authorList>
            <person name="Yang G."/>
            <person name="Chen J."/>
            <person name="Zhou S."/>
        </authorList>
    </citation>
    <scope>NUCLEOTIDE SEQUENCE [LARGE SCALE GENOMIC DNA]</scope>
    <source>
        <strain evidence="2 3">SG-1</strain>
    </source>
</reference>
<dbReference type="Proteomes" id="UP000188603">
    <property type="component" value="Chromosome"/>
</dbReference>
<keyword evidence="3" id="KW-1185">Reference proteome</keyword>
<accession>A0A1U9K6D6</accession>
<sequence length="137" mass="16192">MRIKRPVTVKMIVTNRTKRDLLQQCEQSIRQLELELEQLSFERRKLMHRAEKQGRDVIQQAEEKLQKEVAERQKKRGQLKVQYEQIEQLQEGSEIVHSHVESDVTVEIGDRWEDLMKKPEIVLKDGVVYEIRGGKGT</sequence>
<proteinExistence type="predicted"/>